<dbReference type="RefSeq" id="WP_072916934.1">
    <property type="nucleotide sequence ID" value="NZ_FRAR01000028.1"/>
</dbReference>
<evidence type="ECO:0000313" key="2">
    <source>
        <dbReference type="Proteomes" id="UP000183997"/>
    </source>
</evidence>
<dbReference type="EMBL" id="FRAR01000028">
    <property type="protein sequence ID" value="SHK89015.1"/>
    <property type="molecule type" value="Genomic_DNA"/>
</dbReference>
<gene>
    <name evidence="1" type="ORF">SAMN02745123_03489</name>
</gene>
<evidence type="ECO:0000313" key="1">
    <source>
        <dbReference type="EMBL" id="SHK89015.1"/>
    </source>
</evidence>
<accession>A0A1M6W6A3</accession>
<sequence length="59" mass="6615">MVNTSDQAELKNCIQNAQSCMTDMGRMIDKLPADAPEKQQLAKMCQKTGVLLEEARQRC</sequence>
<dbReference type="Proteomes" id="UP000183997">
    <property type="component" value="Unassembled WGS sequence"/>
</dbReference>
<proteinExistence type="predicted"/>
<protein>
    <submittedName>
        <fullName evidence="1">Uncharacterized protein</fullName>
    </submittedName>
</protein>
<reference evidence="2" key="1">
    <citation type="submission" date="2016-11" db="EMBL/GenBank/DDBJ databases">
        <authorList>
            <person name="Varghese N."/>
            <person name="Submissions S."/>
        </authorList>
    </citation>
    <scope>NUCLEOTIDE SEQUENCE [LARGE SCALE GENOMIC DNA]</scope>
    <source>
        <strain evidence="2">DSM 10349</strain>
    </source>
</reference>
<dbReference type="OrthoDB" id="1787438at2"/>
<organism evidence="1 2">
    <name type="scientific">Desulforamulus aeronauticus DSM 10349</name>
    <dbReference type="NCBI Taxonomy" id="1121421"/>
    <lineage>
        <taxon>Bacteria</taxon>
        <taxon>Bacillati</taxon>
        <taxon>Bacillota</taxon>
        <taxon>Clostridia</taxon>
        <taxon>Eubacteriales</taxon>
        <taxon>Peptococcaceae</taxon>
        <taxon>Desulforamulus</taxon>
    </lineage>
</organism>
<keyword evidence="2" id="KW-1185">Reference proteome</keyword>
<dbReference type="AlphaFoldDB" id="A0A1M6W6A3"/>
<name>A0A1M6W6A3_9FIRM</name>